<dbReference type="AlphaFoldDB" id="A0A914RJU4"/>
<dbReference type="Proteomes" id="UP000887564">
    <property type="component" value="Unplaced"/>
</dbReference>
<evidence type="ECO:0000313" key="13">
    <source>
        <dbReference type="Proteomes" id="UP000887564"/>
    </source>
</evidence>
<dbReference type="PANTHER" id="PTHR11893">
    <property type="entry name" value="INNEXIN"/>
    <property type="match status" value="1"/>
</dbReference>
<dbReference type="WBParaSite" id="PEQ_0000673201-mRNA-1">
    <property type="protein sequence ID" value="PEQ_0000673201-mRNA-1"/>
    <property type="gene ID" value="PEQ_0000673201"/>
</dbReference>
<evidence type="ECO:0000256" key="6">
    <source>
        <dbReference type="ARBA" id="ARBA00022868"/>
    </source>
</evidence>
<evidence type="ECO:0000313" key="14">
    <source>
        <dbReference type="WBParaSite" id="PEQ_0000673201-mRNA-1"/>
    </source>
</evidence>
<evidence type="ECO:0000256" key="4">
    <source>
        <dbReference type="ARBA" id="ARBA00022475"/>
    </source>
</evidence>
<keyword evidence="6" id="KW-0303">Gap junction</keyword>
<keyword evidence="5 12" id="KW-0812">Transmembrane</keyword>
<dbReference type="GO" id="GO:0005243">
    <property type="term" value="F:gap junction channel activity"/>
    <property type="evidence" value="ECO:0007669"/>
    <property type="project" value="TreeGrafter"/>
</dbReference>
<dbReference type="PANTHER" id="PTHR11893:SF36">
    <property type="entry name" value="INNEXIN-5"/>
    <property type="match status" value="1"/>
</dbReference>
<evidence type="ECO:0000256" key="2">
    <source>
        <dbReference type="ARBA" id="ARBA00004651"/>
    </source>
</evidence>
<evidence type="ECO:0000256" key="12">
    <source>
        <dbReference type="SAM" id="Phobius"/>
    </source>
</evidence>
<evidence type="ECO:0000256" key="7">
    <source>
        <dbReference type="ARBA" id="ARBA00022949"/>
    </source>
</evidence>
<evidence type="ECO:0000256" key="3">
    <source>
        <dbReference type="ARBA" id="ARBA00022448"/>
    </source>
</evidence>
<organism evidence="13 14">
    <name type="scientific">Parascaris equorum</name>
    <name type="common">Equine roundworm</name>
    <dbReference type="NCBI Taxonomy" id="6256"/>
    <lineage>
        <taxon>Eukaryota</taxon>
        <taxon>Metazoa</taxon>
        <taxon>Ecdysozoa</taxon>
        <taxon>Nematoda</taxon>
        <taxon>Chromadorea</taxon>
        <taxon>Rhabditida</taxon>
        <taxon>Spirurina</taxon>
        <taxon>Ascaridomorpha</taxon>
        <taxon>Ascaridoidea</taxon>
        <taxon>Ascarididae</taxon>
        <taxon>Parascaris</taxon>
    </lineage>
</organism>
<keyword evidence="11" id="KW-0407">Ion channel</keyword>
<evidence type="ECO:0000256" key="5">
    <source>
        <dbReference type="ARBA" id="ARBA00022692"/>
    </source>
</evidence>
<keyword evidence="8 12" id="KW-1133">Transmembrane helix</keyword>
<dbReference type="InterPro" id="IPR000990">
    <property type="entry name" value="Innexin"/>
</dbReference>
<name>A0A914RJU4_PAREQ</name>
<evidence type="ECO:0000256" key="11">
    <source>
        <dbReference type="ARBA" id="ARBA00023303"/>
    </source>
</evidence>
<evidence type="ECO:0000256" key="10">
    <source>
        <dbReference type="ARBA" id="ARBA00023136"/>
    </source>
</evidence>
<evidence type="ECO:0000256" key="9">
    <source>
        <dbReference type="ARBA" id="ARBA00023065"/>
    </source>
</evidence>
<keyword evidence="4" id="KW-1003">Cell membrane</keyword>
<dbReference type="GO" id="GO:0005886">
    <property type="term" value="C:plasma membrane"/>
    <property type="evidence" value="ECO:0007669"/>
    <property type="project" value="UniProtKB-SubCell"/>
</dbReference>
<feature type="transmembrane region" description="Helical" evidence="12">
    <location>
        <begin position="192"/>
        <end position="216"/>
    </location>
</feature>
<keyword evidence="3" id="KW-0813">Transport</keyword>
<keyword evidence="10 12" id="KW-0472">Membrane</keyword>
<keyword evidence="7" id="KW-0965">Cell junction</keyword>
<proteinExistence type="predicted"/>
<feature type="transmembrane region" description="Helical" evidence="12">
    <location>
        <begin position="143"/>
        <end position="172"/>
    </location>
</feature>
<dbReference type="Pfam" id="PF00876">
    <property type="entry name" value="Innexin"/>
    <property type="match status" value="2"/>
</dbReference>
<protein>
    <submittedName>
        <fullName evidence="14">Uncharacterized protein</fullName>
    </submittedName>
</protein>
<dbReference type="GO" id="GO:0005921">
    <property type="term" value="C:gap junction"/>
    <property type="evidence" value="ECO:0007669"/>
    <property type="project" value="UniProtKB-SubCell"/>
</dbReference>
<keyword evidence="9" id="KW-0406">Ion transport</keyword>
<sequence length="303" mass="35253">LQTAIIFEVTVVLRFDPSTIHYKTVKRVIAPHDAESLNVYKVPPHSYFFLEITERLGGINLTAFIPTALVTKKDGDKKVLKSDEMDYSPLVNRLEEHVTLAAVPQQRKMQAERYVDATIMEVYCALVWLTRGRDGPTPKRVRFGVYVTILYIFVKFLWLVNVVVQFLILNIFLGPQYTFWGIGIYIEKFFEIFLFLWFWFCFVAIVTSINFLYWLFVSLSSSQSRSFIRKYLNRNGCVELHPDSKLPLLFNHRPPKNFPPGSRSSEKHKSESLELQYCAYKGLSERSGGWIRLTCHGWDLDSL</sequence>
<dbReference type="GO" id="GO:0034220">
    <property type="term" value="P:monoatomic ion transmembrane transport"/>
    <property type="evidence" value="ECO:0007669"/>
    <property type="project" value="UniProtKB-KW"/>
</dbReference>
<keyword evidence="13" id="KW-1185">Reference proteome</keyword>
<accession>A0A914RJU4</accession>
<comment type="subcellular location">
    <subcellularLocation>
        <location evidence="1">Cell junction</location>
        <location evidence="1">Gap junction</location>
    </subcellularLocation>
    <subcellularLocation>
        <location evidence="2">Cell membrane</location>
        <topology evidence="2">Multi-pass membrane protein</topology>
    </subcellularLocation>
</comment>
<evidence type="ECO:0000256" key="1">
    <source>
        <dbReference type="ARBA" id="ARBA00004610"/>
    </source>
</evidence>
<evidence type="ECO:0000256" key="8">
    <source>
        <dbReference type="ARBA" id="ARBA00022989"/>
    </source>
</evidence>
<reference evidence="14" key="1">
    <citation type="submission" date="2022-11" db="UniProtKB">
        <authorList>
            <consortium name="WormBaseParasite"/>
        </authorList>
    </citation>
    <scope>IDENTIFICATION</scope>
</reference>